<dbReference type="InterPro" id="IPR005537">
    <property type="entry name" value="RAMP_III_fam"/>
</dbReference>
<evidence type="ECO:0000313" key="3">
    <source>
        <dbReference type="EMBL" id="KFB71598.1"/>
    </source>
</evidence>
<feature type="domain" description="CRISPR type III-associated protein" evidence="2">
    <location>
        <begin position="29"/>
        <end position="173"/>
    </location>
</feature>
<dbReference type="Proteomes" id="UP000020077">
    <property type="component" value="Unassembled WGS sequence"/>
</dbReference>
<protein>
    <submittedName>
        <fullName evidence="3">CRISPR-associated RAMP protein, family</fullName>
    </submittedName>
</protein>
<dbReference type="AlphaFoldDB" id="A0A080LT76"/>
<evidence type="ECO:0000313" key="4">
    <source>
        <dbReference type="Proteomes" id="UP000020077"/>
    </source>
</evidence>
<organism evidence="3 4">
    <name type="scientific">Candidatus Accumulibacter phosphatis</name>
    <dbReference type="NCBI Taxonomy" id="327160"/>
    <lineage>
        <taxon>Bacteria</taxon>
        <taxon>Pseudomonadati</taxon>
        <taxon>Pseudomonadota</taxon>
        <taxon>Betaproteobacteria</taxon>
        <taxon>Candidatus Accumulibacter</taxon>
    </lineage>
</organism>
<comment type="caution">
    <text evidence="3">The sequence shown here is derived from an EMBL/GenBank/DDBJ whole genome shotgun (WGS) entry which is preliminary data.</text>
</comment>
<dbReference type="PANTHER" id="PTHR35579:SF6">
    <property type="entry name" value="DUF324 DOMAIN-CONTAINING PROTEIN"/>
    <property type="match status" value="1"/>
</dbReference>
<dbReference type="GO" id="GO:0051607">
    <property type="term" value="P:defense response to virus"/>
    <property type="evidence" value="ECO:0007669"/>
    <property type="project" value="UniProtKB-KW"/>
</dbReference>
<sequence>MSKPYRTLFVGTLVQESFLSVGGTDDPYTTVDGPFCRDGLERPTLRGTGLAGALVATLRRVNKGKVPAAISCAADGRQPSVWRTFHSHPENAPVPAFRQHVAIDEKTGAAAEGALFNVETLPPETRWPFLLEVDTSRDSESRLADLARATLAEWQAGRCWLGREVARGLGWMRLENLAEYCLTGEHVGQWPQSGQAENYPEYIARTFARAKQPMPLVSHELPIGLLEITGRIVAGPRLPLEGMDQGYGLDSLSVGGHASDTLAAEWDACFLKPEGRVDPAKDFDPDLTVVMRQKGGRREAYVPGSSLRGPLRHALARLLRSRGQNTSLVDRLFGSKDKDSARLLIRDAFPKGPLTLAWFQQHAEDEFAGGAYGSAKFDRVALVAGSFEWKMVLEGTPEELREFCEEGLQPLIELAKAGQIGLGGGQWRGHGWLRWEFDEFDEFDEHARPREAAQ</sequence>
<gene>
    <name evidence="3" type="ORF">AW09_003260</name>
</gene>
<proteinExistence type="predicted"/>
<name>A0A080LT76_9PROT</name>
<dbReference type="InterPro" id="IPR052216">
    <property type="entry name" value="CRISPR_Csm3_endoribonuclease"/>
</dbReference>
<keyword evidence="1" id="KW-0051">Antiviral defense</keyword>
<feature type="domain" description="CRISPR type III-associated protein" evidence="2">
    <location>
        <begin position="291"/>
        <end position="434"/>
    </location>
</feature>
<dbReference type="EMBL" id="JDVG02000521">
    <property type="protein sequence ID" value="KFB71598.1"/>
    <property type="molecule type" value="Genomic_DNA"/>
</dbReference>
<evidence type="ECO:0000259" key="2">
    <source>
        <dbReference type="Pfam" id="PF03787"/>
    </source>
</evidence>
<evidence type="ECO:0000256" key="1">
    <source>
        <dbReference type="ARBA" id="ARBA00023118"/>
    </source>
</evidence>
<dbReference type="PANTHER" id="PTHR35579">
    <property type="entry name" value="CRISPR SYSTEM CMS ENDORIBONUCLEASE CSM3"/>
    <property type="match status" value="1"/>
</dbReference>
<dbReference type="Pfam" id="PF03787">
    <property type="entry name" value="RAMPs"/>
    <property type="match status" value="2"/>
</dbReference>
<accession>A0A080LT76</accession>
<reference evidence="3 4" key="1">
    <citation type="submission" date="2014-02" db="EMBL/GenBank/DDBJ databases">
        <title>Expanding our view of genomic diversity in Candidatus Accumulibacter clades.</title>
        <authorList>
            <person name="Skennerton C.T."/>
            <person name="Barr J.J."/>
            <person name="Slater F.R."/>
            <person name="Bond P.L."/>
            <person name="Tyson G.W."/>
        </authorList>
    </citation>
    <scope>NUCLEOTIDE SEQUENCE [LARGE SCALE GENOMIC DNA]</scope>
    <source>
        <strain evidence="4">BA-91</strain>
    </source>
</reference>